<dbReference type="WBParaSite" id="ALUE_0001186501-mRNA-1">
    <property type="protein sequence ID" value="ALUE_0001186501-mRNA-1"/>
    <property type="gene ID" value="ALUE_0001186501"/>
</dbReference>
<feature type="compositionally biased region" description="Polar residues" evidence="1">
    <location>
        <begin position="61"/>
        <end position="75"/>
    </location>
</feature>
<evidence type="ECO:0000256" key="1">
    <source>
        <dbReference type="SAM" id="MobiDB-lite"/>
    </source>
</evidence>
<dbReference type="Proteomes" id="UP000036681">
    <property type="component" value="Unplaced"/>
</dbReference>
<proteinExistence type="predicted"/>
<name>A0A0M3I4V1_ASCLU</name>
<reference evidence="3" key="1">
    <citation type="submission" date="2017-02" db="UniProtKB">
        <authorList>
            <consortium name="WormBaseParasite"/>
        </authorList>
    </citation>
    <scope>IDENTIFICATION</scope>
</reference>
<evidence type="ECO:0000313" key="2">
    <source>
        <dbReference type="Proteomes" id="UP000036681"/>
    </source>
</evidence>
<sequence>MTTHSNGSQKISNAINSLMNETSWIALMLLLFDDPSIELHQDHQQEGNQTQSTIRHSTTYFNKTAYKSSRTSANTNKDDEKS</sequence>
<evidence type="ECO:0000313" key="3">
    <source>
        <dbReference type="WBParaSite" id="ALUE_0001186501-mRNA-1"/>
    </source>
</evidence>
<keyword evidence="2" id="KW-1185">Reference proteome</keyword>
<feature type="region of interest" description="Disordered" evidence="1">
    <location>
        <begin position="61"/>
        <end position="82"/>
    </location>
</feature>
<protein>
    <submittedName>
        <fullName evidence="3">Uncharacterized protein</fullName>
    </submittedName>
</protein>
<organism evidence="2 3">
    <name type="scientific">Ascaris lumbricoides</name>
    <name type="common">Giant roundworm</name>
    <dbReference type="NCBI Taxonomy" id="6252"/>
    <lineage>
        <taxon>Eukaryota</taxon>
        <taxon>Metazoa</taxon>
        <taxon>Ecdysozoa</taxon>
        <taxon>Nematoda</taxon>
        <taxon>Chromadorea</taxon>
        <taxon>Rhabditida</taxon>
        <taxon>Spirurina</taxon>
        <taxon>Ascaridomorpha</taxon>
        <taxon>Ascaridoidea</taxon>
        <taxon>Ascarididae</taxon>
        <taxon>Ascaris</taxon>
    </lineage>
</organism>
<accession>A0A0M3I4V1</accession>
<dbReference type="AlphaFoldDB" id="A0A0M3I4V1"/>